<evidence type="ECO:0000313" key="2">
    <source>
        <dbReference type="Proteomes" id="UP000738349"/>
    </source>
</evidence>
<protein>
    <submittedName>
        <fullName evidence="1">Uncharacterized protein</fullName>
    </submittedName>
</protein>
<dbReference type="PANTHER" id="PTHR36166">
    <property type="entry name" value="CHROMOSOME 9, WHOLE GENOME SHOTGUN SEQUENCE"/>
    <property type="match status" value="1"/>
</dbReference>
<name>A0A9P9DDE6_9HYPO</name>
<dbReference type="PANTHER" id="PTHR36166:SF1">
    <property type="entry name" value="SRPBCC DOMAIN-CONTAINING PROTEIN"/>
    <property type="match status" value="1"/>
</dbReference>
<dbReference type="AlphaFoldDB" id="A0A9P9DDE6"/>
<dbReference type="SUPFAM" id="SSF55961">
    <property type="entry name" value="Bet v1-like"/>
    <property type="match status" value="1"/>
</dbReference>
<proteinExistence type="predicted"/>
<reference evidence="1" key="1">
    <citation type="journal article" date="2021" name="Nat. Commun.">
        <title>Genetic determinants of endophytism in the Arabidopsis root mycobiome.</title>
        <authorList>
            <person name="Mesny F."/>
            <person name="Miyauchi S."/>
            <person name="Thiergart T."/>
            <person name="Pickel B."/>
            <person name="Atanasova L."/>
            <person name="Karlsson M."/>
            <person name="Huettel B."/>
            <person name="Barry K.W."/>
            <person name="Haridas S."/>
            <person name="Chen C."/>
            <person name="Bauer D."/>
            <person name="Andreopoulos W."/>
            <person name="Pangilinan J."/>
            <person name="LaButti K."/>
            <person name="Riley R."/>
            <person name="Lipzen A."/>
            <person name="Clum A."/>
            <person name="Drula E."/>
            <person name="Henrissat B."/>
            <person name="Kohler A."/>
            <person name="Grigoriev I.V."/>
            <person name="Martin F.M."/>
            <person name="Hacquard S."/>
        </authorList>
    </citation>
    <scope>NUCLEOTIDE SEQUENCE</scope>
    <source>
        <strain evidence="1">MPI-CAGE-AT-0147</strain>
    </source>
</reference>
<dbReference type="InterPro" id="IPR023393">
    <property type="entry name" value="START-like_dom_sf"/>
</dbReference>
<evidence type="ECO:0000313" key="1">
    <source>
        <dbReference type="EMBL" id="KAH7117340.1"/>
    </source>
</evidence>
<comment type="caution">
    <text evidence="1">The sequence shown here is derived from an EMBL/GenBank/DDBJ whole genome shotgun (WGS) entry which is preliminary data.</text>
</comment>
<sequence>MTLVATHTGISAPPDVVRAKFLAFSSLGEYKPALIRSITVLESNKTPMELVPGDKLECVLDGATLITTIAQNNASCFSWTGSLAGGLLHGEHRFRFESINGGLATDFYHEETFTGYLSWVLGEGFLARKLALRNSTLELYCKFNRDFKRWVEETSSAISAN</sequence>
<dbReference type="EMBL" id="JAGMUV010000028">
    <property type="protein sequence ID" value="KAH7117340.1"/>
    <property type="molecule type" value="Genomic_DNA"/>
</dbReference>
<dbReference type="Proteomes" id="UP000738349">
    <property type="component" value="Unassembled WGS sequence"/>
</dbReference>
<dbReference type="Gene3D" id="3.30.530.20">
    <property type="match status" value="1"/>
</dbReference>
<gene>
    <name evidence="1" type="ORF">EDB81DRAFT_892205</name>
</gene>
<dbReference type="OrthoDB" id="509124at2759"/>
<organism evidence="1 2">
    <name type="scientific">Dactylonectria macrodidyma</name>
    <dbReference type="NCBI Taxonomy" id="307937"/>
    <lineage>
        <taxon>Eukaryota</taxon>
        <taxon>Fungi</taxon>
        <taxon>Dikarya</taxon>
        <taxon>Ascomycota</taxon>
        <taxon>Pezizomycotina</taxon>
        <taxon>Sordariomycetes</taxon>
        <taxon>Hypocreomycetidae</taxon>
        <taxon>Hypocreales</taxon>
        <taxon>Nectriaceae</taxon>
        <taxon>Dactylonectria</taxon>
    </lineage>
</organism>
<accession>A0A9P9DDE6</accession>
<keyword evidence="2" id="KW-1185">Reference proteome</keyword>